<protein>
    <recommendedName>
        <fullName evidence="10">Putative proline/betaine transporter</fullName>
    </recommendedName>
</protein>
<evidence type="ECO:0000256" key="2">
    <source>
        <dbReference type="ARBA" id="ARBA00008240"/>
    </source>
</evidence>
<evidence type="ECO:0000256" key="5">
    <source>
        <dbReference type="ARBA" id="ARBA00022692"/>
    </source>
</evidence>
<evidence type="ECO:0000259" key="12">
    <source>
        <dbReference type="PROSITE" id="PS50850"/>
    </source>
</evidence>
<comment type="caution">
    <text evidence="13">The sequence shown here is derived from an EMBL/GenBank/DDBJ whole genome shotgun (WGS) entry which is preliminary data.</text>
</comment>
<reference evidence="13 14" key="1">
    <citation type="submission" date="2019-04" db="EMBL/GenBank/DDBJ databases">
        <title>Streptomyces lasaliensis sp.nov., an Actinomycete isolated from soil which produces the polyether antibiotic lasalocid.</title>
        <authorList>
            <person name="Erwin G."/>
            <person name="Haber C."/>
        </authorList>
    </citation>
    <scope>NUCLEOTIDE SEQUENCE [LARGE SCALE GENOMIC DNA]</scope>
    <source>
        <strain evidence="13 14">DSM 40089</strain>
    </source>
</reference>
<dbReference type="InterPro" id="IPR051084">
    <property type="entry name" value="H+-coupled_symporters"/>
</dbReference>
<comment type="function">
    <text evidence="9">May be a proton symporter involved in the uptake of osmolytes such as proline and glycine betaine.</text>
</comment>
<dbReference type="EMBL" id="SZPR01000012">
    <property type="protein sequence ID" value="TKT09049.1"/>
    <property type="molecule type" value="Genomic_DNA"/>
</dbReference>
<accession>A0A4U5X220</accession>
<dbReference type="GO" id="GO:0005886">
    <property type="term" value="C:plasma membrane"/>
    <property type="evidence" value="ECO:0007669"/>
    <property type="project" value="UniProtKB-SubCell"/>
</dbReference>
<organism evidence="13 14">
    <name type="scientific">Streptomyces galbus</name>
    <dbReference type="NCBI Taxonomy" id="33898"/>
    <lineage>
        <taxon>Bacteria</taxon>
        <taxon>Bacillati</taxon>
        <taxon>Actinomycetota</taxon>
        <taxon>Actinomycetes</taxon>
        <taxon>Kitasatosporales</taxon>
        <taxon>Streptomycetaceae</taxon>
        <taxon>Streptomyces</taxon>
    </lineage>
</organism>
<keyword evidence="7 11" id="KW-1133">Transmembrane helix</keyword>
<evidence type="ECO:0000256" key="9">
    <source>
        <dbReference type="ARBA" id="ARBA00037295"/>
    </source>
</evidence>
<evidence type="ECO:0000256" key="1">
    <source>
        <dbReference type="ARBA" id="ARBA00004651"/>
    </source>
</evidence>
<dbReference type="PANTHER" id="PTHR43528">
    <property type="entry name" value="ALPHA-KETOGLUTARATE PERMEASE"/>
    <property type="match status" value="1"/>
</dbReference>
<evidence type="ECO:0000256" key="10">
    <source>
        <dbReference type="ARBA" id="ARBA00039918"/>
    </source>
</evidence>
<dbReference type="PROSITE" id="PS50850">
    <property type="entry name" value="MFS"/>
    <property type="match status" value="1"/>
</dbReference>
<evidence type="ECO:0000256" key="11">
    <source>
        <dbReference type="SAM" id="Phobius"/>
    </source>
</evidence>
<dbReference type="PANTHER" id="PTHR43528:SF1">
    <property type="entry name" value="ALPHA-KETOGLUTARATE PERMEASE"/>
    <property type="match status" value="1"/>
</dbReference>
<evidence type="ECO:0000313" key="13">
    <source>
        <dbReference type="EMBL" id="TKT09049.1"/>
    </source>
</evidence>
<comment type="subcellular location">
    <subcellularLocation>
        <location evidence="1">Cell membrane</location>
        <topology evidence="1">Multi-pass membrane protein</topology>
    </subcellularLocation>
</comment>
<dbReference type="SUPFAM" id="SSF103473">
    <property type="entry name" value="MFS general substrate transporter"/>
    <property type="match status" value="1"/>
</dbReference>
<evidence type="ECO:0000256" key="4">
    <source>
        <dbReference type="ARBA" id="ARBA00022475"/>
    </source>
</evidence>
<evidence type="ECO:0000313" key="14">
    <source>
        <dbReference type="Proteomes" id="UP000308632"/>
    </source>
</evidence>
<dbReference type="InterPro" id="IPR020846">
    <property type="entry name" value="MFS_dom"/>
</dbReference>
<proteinExistence type="inferred from homology"/>
<dbReference type="InterPro" id="IPR005828">
    <property type="entry name" value="MFS_sugar_transport-like"/>
</dbReference>
<evidence type="ECO:0000256" key="8">
    <source>
        <dbReference type="ARBA" id="ARBA00023136"/>
    </source>
</evidence>
<dbReference type="Gene3D" id="1.20.1250.20">
    <property type="entry name" value="MFS general substrate transporter like domains"/>
    <property type="match status" value="2"/>
</dbReference>
<gene>
    <name evidence="13" type="ORF">E4U92_15830</name>
</gene>
<feature type="transmembrane region" description="Helical" evidence="11">
    <location>
        <begin position="365"/>
        <end position="381"/>
    </location>
</feature>
<name>A0A4U5X220_STRGB</name>
<dbReference type="InterPro" id="IPR036259">
    <property type="entry name" value="MFS_trans_sf"/>
</dbReference>
<dbReference type="Proteomes" id="UP000308632">
    <property type="component" value="Unassembled WGS sequence"/>
</dbReference>
<keyword evidence="3" id="KW-0813">Transport</keyword>
<evidence type="ECO:0000256" key="3">
    <source>
        <dbReference type="ARBA" id="ARBA00022448"/>
    </source>
</evidence>
<feature type="transmembrane region" description="Helical" evidence="11">
    <location>
        <begin position="267"/>
        <end position="286"/>
    </location>
</feature>
<dbReference type="AlphaFoldDB" id="A0A4U5X220"/>
<dbReference type="CDD" id="cd17366">
    <property type="entry name" value="MFS_ProP"/>
    <property type="match status" value="1"/>
</dbReference>
<evidence type="ECO:0000256" key="7">
    <source>
        <dbReference type="ARBA" id="ARBA00022989"/>
    </source>
</evidence>
<dbReference type="Pfam" id="PF00083">
    <property type="entry name" value="Sugar_tr"/>
    <property type="match status" value="1"/>
</dbReference>
<keyword evidence="6" id="KW-0769">Symport</keyword>
<dbReference type="PROSITE" id="PS00217">
    <property type="entry name" value="SUGAR_TRANSPORT_2"/>
    <property type="match status" value="1"/>
</dbReference>
<feature type="transmembrane region" description="Helical" evidence="11">
    <location>
        <begin position="167"/>
        <end position="200"/>
    </location>
</feature>
<evidence type="ECO:0000256" key="6">
    <source>
        <dbReference type="ARBA" id="ARBA00022847"/>
    </source>
</evidence>
<keyword evidence="4" id="KW-1003">Cell membrane</keyword>
<keyword evidence="8 11" id="KW-0472">Membrane</keyword>
<sequence>MGAALPGEVCAAPVVCRRARGPACPAARTGPPAGATARADVHLTPHERRHAVADAHPAELPEQVRTDLLRRLRRNKRAFREDDVQVVERPLLRRAVGASALGNCMEWFDFGVYSYLAATLGKVFFPGASPAAQVISSFATFAAAFVVRPLGGLVFGPLGDKLGRQKVLATTMIMMAVGTFAIGLIPSYATIGVAAPILLLVARMVQGFSTGGEYGGATTFVAEYSPDRRRGFLSSWLDFGTFVGYALGSALVTALNAALTDDQMLAWGWRVPFLIAGPLGVIGLYMRLKLEESPAFQQQLDSHEKSLAQASAGSELRSIVKEHWRPLLVCMGLVLLYNVTNYMVTGYLPTYQTETLGRSSGSADVLVLVAMVWIVVLITFVGRLSDRVGRRPVYAVSAIGMILLAVPSFLLLKAHGTWLPILGVLILATLLAGFAAPSAATLPALFPTAVRYAAMGIGFNIAVAAFGGTTPLFTAALVDATGNDLVPAYYLIAAGVIGLVTVRFLPESAQVPLKGSQPMVGSKQEQQDLITTSGRLYRATEAASGRR</sequence>
<dbReference type="FunFam" id="1.20.1250.20:FF:000001">
    <property type="entry name" value="Dicarboxylate MFS transporter"/>
    <property type="match status" value="1"/>
</dbReference>
<feature type="transmembrane region" description="Helical" evidence="11">
    <location>
        <begin position="393"/>
        <end position="412"/>
    </location>
</feature>
<feature type="transmembrane region" description="Helical" evidence="11">
    <location>
        <begin position="327"/>
        <end position="345"/>
    </location>
</feature>
<feature type="transmembrane region" description="Helical" evidence="11">
    <location>
        <begin position="236"/>
        <end position="255"/>
    </location>
</feature>
<feature type="transmembrane region" description="Helical" evidence="11">
    <location>
        <begin position="488"/>
        <end position="505"/>
    </location>
</feature>
<dbReference type="InterPro" id="IPR005829">
    <property type="entry name" value="Sugar_transporter_CS"/>
</dbReference>
<feature type="domain" description="Major facilitator superfamily (MFS) profile" evidence="12">
    <location>
        <begin position="95"/>
        <end position="510"/>
    </location>
</feature>
<dbReference type="GO" id="GO:0015293">
    <property type="term" value="F:symporter activity"/>
    <property type="evidence" value="ECO:0007669"/>
    <property type="project" value="UniProtKB-KW"/>
</dbReference>
<feature type="transmembrane region" description="Helical" evidence="11">
    <location>
        <begin position="418"/>
        <end position="440"/>
    </location>
</feature>
<comment type="similarity">
    <text evidence="2">Belongs to the major facilitator superfamily. Metabolite:H+ Symporter (MHS) family (TC 2.A.1.6) family.</text>
</comment>
<keyword evidence="5 11" id="KW-0812">Transmembrane</keyword>
<feature type="transmembrane region" description="Helical" evidence="11">
    <location>
        <begin position="452"/>
        <end position="476"/>
    </location>
</feature>
<dbReference type="PROSITE" id="PS00216">
    <property type="entry name" value="SUGAR_TRANSPORT_1"/>
    <property type="match status" value="1"/>
</dbReference>